<organism evidence="2 3">
    <name type="scientific">Rotaria sordida</name>
    <dbReference type="NCBI Taxonomy" id="392033"/>
    <lineage>
        <taxon>Eukaryota</taxon>
        <taxon>Metazoa</taxon>
        <taxon>Spiralia</taxon>
        <taxon>Gnathifera</taxon>
        <taxon>Rotifera</taxon>
        <taxon>Eurotatoria</taxon>
        <taxon>Bdelloidea</taxon>
        <taxon>Philodinida</taxon>
        <taxon>Philodinidae</taxon>
        <taxon>Rotaria</taxon>
    </lineage>
</organism>
<name>A0A814HXP6_9BILA</name>
<feature type="non-terminal residue" evidence="2">
    <location>
        <position position="1"/>
    </location>
</feature>
<keyword evidence="3" id="KW-1185">Reference proteome</keyword>
<evidence type="ECO:0000313" key="2">
    <source>
        <dbReference type="EMBL" id="CAF1017516.1"/>
    </source>
</evidence>
<dbReference type="AlphaFoldDB" id="A0A814HXP6"/>
<dbReference type="EMBL" id="CAJNOL010000343">
    <property type="protein sequence ID" value="CAF1017516.1"/>
    <property type="molecule type" value="Genomic_DNA"/>
</dbReference>
<feature type="region of interest" description="Disordered" evidence="1">
    <location>
        <begin position="1"/>
        <end position="22"/>
    </location>
</feature>
<dbReference type="Proteomes" id="UP000663870">
    <property type="component" value="Unassembled WGS sequence"/>
</dbReference>
<proteinExistence type="predicted"/>
<evidence type="ECO:0000313" key="3">
    <source>
        <dbReference type="Proteomes" id="UP000663870"/>
    </source>
</evidence>
<protein>
    <submittedName>
        <fullName evidence="2">Uncharacterized protein</fullName>
    </submittedName>
</protein>
<sequence>QQNETVLQSYDQNAPKNNEKRV</sequence>
<gene>
    <name evidence="2" type="ORF">JXQ802_LOCUS14983</name>
</gene>
<reference evidence="2" key="1">
    <citation type="submission" date="2021-02" db="EMBL/GenBank/DDBJ databases">
        <authorList>
            <person name="Nowell W R."/>
        </authorList>
    </citation>
    <scope>NUCLEOTIDE SEQUENCE</scope>
</reference>
<accession>A0A814HXP6</accession>
<comment type="caution">
    <text evidence="2">The sequence shown here is derived from an EMBL/GenBank/DDBJ whole genome shotgun (WGS) entry which is preliminary data.</text>
</comment>
<feature type="compositionally biased region" description="Polar residues" evidence="1">
    <location>
        <begin position="1"/>
        <end position="16"/>
    </location>
</feature>
<evidence type="ECO:0000256" key="1">
    <source>
        <dbReference type="SAM" id="MobiDB-lite"/>
    </source>
</evidence>